<evidence type="ECO:0000256" key="2">
    <source>
        <dbReference type="SAM" id="SignalP"/>
    </source>
</evidence>
<feature type="region of interest" description="Disordered" evidence="1">
    <location>
        <begin position="120"/>
        <end position="151"/>
    </location>
</feature>
<keyword evidence="2" id="KW-0732">Signal</keyword>
<evidence type="ECO:0000313" key="3">
    <source>
        <dbReference type="EMBL" id="ETO35172.1"/>
    </source>
</evidence>
<sequence>MLNWWSDKILGLKLVLMLHDRAAESKKSKTESAEANIGDLSVLTMEWNTNWSQQTFKPVITYGQNEQSNKFLNTLLQLSTRAKKHKLEKKNPNSNANGRSETPKTLRRFAGALSMKIRQKKKEQQLLKLQRSSKSEKGKQDKTFNFPLGTNRSDSRGNVGVLWRINSASDVLNYQNGLKNMRSNKQL</sequence>
<evidence type="ECO:0000256" key="1">
    <source>
        <dbReference type="SAM" id="MobiDB-lite"/>
    </source>
</evidence>
<keyword evidence="4" id="KW-1185">Reference proteome</keyword>
<feature type="signal peptide" evidence="2">
    <location>
        <begin position="1"/>
        <end position="25"/>
    </location>
</feature>
<dbReference type="Proteomes" id="UP000023152">
    <property type="component" value="Unassembled WGS sequence"/>
</dbReference>
<reference evidence="3 4" key="1">
    <citation type="journal article" date="2013" name="Curr. Biol.">
        <title>The Genome of the Foraminiferan Reticulomyxa filosa.</title>
        <authorList>
            <person name="Glockner G."/>
            <person name="Hulsmann N."/>
            <person name="Schleicher M."/>
            <person name="Noegel A.A."/>
            <person name="Eichinger L."/>
            <person name="Gallinger C."/>
            <person name="Pawlowski J."/>
            <person name="Sierra R."/>
            <person name="Euteneuer U."/>
            <person name="Pillet L."/>
            <person name="Moustafa A."/>
            <person name="Platzer M."/>
            <person name="Groth M."/>
            <person name="Szafranski K."/>
            <person name="Schliwa M."/>
        </authorList>
    </citation>
    <scope>NUCLEOTIDE SEQUENCE [LARGE SCALE GENOMIC DNA]</scope>
</reference>
<dbReference type="EMBL" id="ASPP01001896">
    <property type="protein sequence ID" value="ETO35172.1"/>
    <property type="molecule type" value="Genomic_DNA"/>
</dbReference>
<comment type="caution">
    <text evidence="3">The sequence shown here is derived from an EMBL/GenBank/DDBJ whole genome shotgun (WGS) entry which is preliminary data.</text>
</comment>
<proteinExistence type="predicted"/>
<name>X6PBX6_RETFI</name>
<organism evidence="3 4">
    <name type="scientific">Reticulomyxa filosa</name>
    <dbReference type="NCBI Taxonomy" id="46433"/>
    <lineage>
        <taxon>Eukaryota</taxon>
        <taxon>Sar</taxon>
        <taxon>Rhizaria</taxon>
        <taxon>Retaria</taxon>
        <taxon>Foraminifera</taxon>
        <taxon>Monothalamids</taxon>
        <taxon>Reticulomyxidae</taxon>
        <taxon>Reticulomyxa</taxon>
    </lineage>
</organism>
<accession>X6PBX6</accession>
<protein>
    <submittedName>
        <fullName evidence="3">Uncharacterized protein</fullName>
    </submittedName>
</protein>
<dbReference type="AlphaFoldDB" id="X6PBX6"/>
<feature type="chain" id="PRO_5004976048" evidence="2">
    <location>
        <begin position="26"/>
        <end position="187"/>
    </location>
</feature>
<feature type="region of interest" description="Disordered" evidence="1">
    <location>
        <begin position="83"/>
        <end position="105"/>
    </location>
</feature>
<gene>
    <name evidence="3" type="ORF">RFI_01907</name>
</gene>
<feature type="compositionally biased region" description="Basic and acidic residues" evidence="1">
    <location>
        <begin position="133"/>
        <end position="142"/>
    </location>
</feature>
<evidence type="ECO:0000313" key="4">
    <source>
        <dbReference type="Proteomes" id="UP000023152"/>
    </source>
</evidence>